<evidence type="ECO:0000313" key="3">
    <source>
        <dbReference type="Proteomes" id="UP001189429"/>
    </source>
</evidence>
<name>A0ABN9RSP0_9DINO</name>
<dbReference type="Proteomes" id="UP001189429">
    <property type="component" value="Unassembled WGS sequence"/>
</dbReference>
<reference evidence="2" key="1">
    <citation type="submission" date="2023-10" db="EMBL/GenBank/DDBJ databases">
        <authorList>
            <person name="Chen Y."/>
            <person name="Shah S."/>
            <person name="Dougan E. K."/>
            <person name="Thang M."/>
            <person name="Chan C."/>
        </authorList>
    </citation>
    <scope>NUCLEOTIDE SEQUENCE [LARGE SCALE GENOMIC DNA]</scope>
</reference>
<evidence type="ECO:0000256" key="1">
    <source>
        <dbReference type="SAM" id="MobiDB-lite"/>
    </source>
</evidence>
<accession>A0ABN9RSP0</accession>
<protein>
    <submittedName>
        <fullName evidence="2">Uncharacterized protein</fullName>
    </submittedName>
</protein>
<proteinExistence type="predicted"/>
<keyword evidence="3" id="KW-1185">Reference proteome</keyword>
<feature type="non-terminal residue" evidence="2">
    <location>
        <position position="1"/>
    </location>
</feature>
<sequence length="153" mass="17247">EARVSAQLAGRRLFECAFVSQDFDFVTPYWQPAYVYGWDAPVTVPRWRPFVAKRSGTILRARGLRDRDMFPRRYNFEGPSPWLWRPELHQRLGYSLHSSVGPDCPEESSRSSCGGGAGSRWACRSAWTRGTSSRPSRDDLALLAPPLTPSSSP</sequence>
<feature type="region of interest" description="Disordered" evidence="1">
    <location>
        <begin position="98"/>
        <end position="153"/>
    </location>
</feature>
<comment type="caution">
    <text evidence="2">The sequence shown here is derived from an EMBL/GenBank/DDBJ whole genome shotgun (WGS) entry which is preliminary data.</text>
</comment>
<evidence type="ECO:0000313" key="2">
    <source>
        <dbReference type="EMBL" id="CAK0821729.1"/>
    </source>
</evidence>
<feature type="non-terminal residue" evidence="2">
    <location>
        <position position="153"/>
    </location>
</feature>
<dbReference type="EMBL" id="CAUYUJ010007711">
    <property type="protein sequence ID" value="CAK0821729.1"/>
    <property type="molecule type" value="Genomic_DNA"/>
</dbReference>
<gene>
    <name evidence="2" type="ORF">PCOR1329_LOCUS22924</name>
</gene>
<organism evidence="2 3">
    <name type="scientific">Prorocentrum cordatum</name>
    <dbReference type="NCBI Taxonomy" id="2364126"/>
    <lineage>
        <taxon>Eukaryota</taxon>
        <taxon>Sar</taxon>
        <taxon>Alveolata</taxon>
        <taxon>Dinophyceae</taxon>
        <taxon>Prorocentrales</taxon>
        <taxon>Prorocentraceae</taxon>
        <taxon>Prorocentrum</taxon>
    </lineage>
</organism>